<dbReference type="EMBL" id="JBBNAE010000011">
    <property type="protein sequence ID" value="KAK9085277.1"/>
    <property type="molecule type" value="Genomic_DNA"/>
</dbReference>
<dbReference type="PANTHER" id="PTHR46116:SF41">
    <property type="entry name" value="UBIQUITIN-CONJUGATING ENZYME E2 25-RELATED"/>
    <property type="match status" value="1"/>
</dbReference>
<organism evidence="8 9">
    <name type="scientific">Stephania japonica</name>
    <dbReference type="NCBI Taxonomy" id="461633"/>
    <lineage>
        <taxon>Eukaryota</taxon>
        <taxon>Viridiplantae</taxon>
        <taxon>Streptophyta</taxon>
        <taxon>Embryophyta</taxon>
        <taxon>Tracheophyta</taxon>
        <taxon>Spermatophyta</taxon>
        <taxon>Magnoliopsida</taxon>
        <taxon>Ranunculales</taxon>
        <taxon>Menispermaceae</taxon>
        <taxon>Menispermoideae</taxon>
        <taxon>Cissampelideae</taxon>
        <taxon>Stephania</taxon>
    </lineage>
</organism>
<dbReference type="PROSITE" id="PS50127">
    <property type="entry name" value="UBC_2"/>
    <property type="match status" value="1"/>
</dbReference>
<feature type="domain" description="UBC core" evidence="7">
    <location>
        <begin position="210"/>
        <end position="370"/>
    </location>
</feature>
<dbReference type="PANTHER" id="PTHR46116">
    <property type="entry name" value="(E3-INDEPENDENT) E2 UBIQUITIN-CONJUGATING ENZYME"/>
    <property type="match status" value="1"/>
</dbReference>
<evidence type="ECO:0000313" key="8">
    <source>
        <dbReference type="EMBL" id="KAK9085277.1"/>
    </source>
</evidence>
<feature type="compositionally biased region" description="Low complexity" evidence="6">
    <location>
        <begin position="147"/>
        <end position="169"/>
    </location>
</feature>
<keyword evidence="3" id="KW-0547">Nucleotide-binding</keyword>
<keyword evidence="4" id="KW-0833">Ubl conjugation pathway</keyword>
<dbReference type="CDD" id="cd23837">
    <property type="entry name" value="UBCc_UBE2O"/>
    <property type="match status" value="1"/>
</dbReference>
<comment type="caution">
    <text evidence="8">The sequence shown here is derived from an EMBL/GenBank/DDBJ whole genome shotgun (WGS) entry which is preliminary data.</text>
</comment>
<accession>A0AAP0E6K6</accession>
<reference evidence="8 9" key="1">
    <citation type="submission" date="2024-01" db="EMBL/GenBank/DDBJ databases">
        <title>Genome assemblies of Stephania.</title>
        <authorList>
            <person name="Yang L."/>
        </authorList>
    </citation>
    <scope>NUCLEOTIDE SEQUENCE [LARGE SCALE GENOMIC DNA]</scope>
    <source>
        <strain evidence="8">QJT</strain>
        <tissue evidence="8">Leaf</tissue>
    </source>
</reference>
<evidence type="ECO:0000256" key="1">
    <source>
        <dbReference type="ARBA" id="ARBA00012486"/>
    </source>
</evidence>
<dbReference type="EC" id="2.3.2.23" evidence="1"/>
<proteinExistence type="predicted"/>
<evidence type="ECO:0000256" key="2">
    <source>
        <dbReference type="ARBA" id="ARBA00022679"/>
    </source>
</evidence>
<evidence type="ECO:0000256" key="4">
    <source>
        <dbReference type="ARBA" id="ARBA00022786"/>
    </source>
</evidence>
<name>A0AAP0E6K6_9MAGN</name>
<evidence type="ECO:0000313" key="9">
    <source>
        <dbReference type="Proteomes" id="UP001417504"/>
    </source>
</evidence>
<sequence>METSSYCSSPSSEAKKLKQTVVVSRDIMEVGDENKPSDVSFGKDIDAIRVENTVELMYWDEHFKSFTVPTSSVDDSPDPTSDFEQGNEDSDNLDDELYDDDDDLYYEDGLIDEDFSTYDDTLSLQKQFDAADLPPDVEATIPWLDQSAGSGSSSTLSSSNNKGKKGTSNCHVECEDDEVLKNFETFKRFDMVKDFSDHHYRKEKCYSKQGWSKAIQHEWKILEKDLPETIFVRIYEERMDLLRAVIVGAAGTPYHDGIFFFDLFFPPDYPNVPPKVYYHSGGLRLNPNLYNCGKVCLSLLNTWHGNKNEKWTPGKSTVLQVLLSIQALVLNEKPYFNEPGYELQAGGKFGEASSKNYNEETFILSCKTMLYTLRRPPKHFEVFVAGHFRIHAYAIMEACEAYIMGGRVGCDAASIEGTESDRSMKFKQSVGEIATSLVPEFIKNGAKDIEKFIPLGDLYRTVPLKKVKDPSTQPPITANSGEVTNS</sequence>
<keyword evidence="9" id="KW-1185">Reference proteome</keyword>
<dbReference type="Gene3D" id="3.10.110.10">
    <property type="entry name" value="Ubiquitin Conjugating Enzyme"/>
    <property type="match status" value="1"/>
</dbReference>
<dbReference type="SUPFAM" id="SSF54495">
    <property type="entry name" value="UBC-like"/>
    <property type="match status" value="1"/>
</dbReference>
<dbReference type="FunFam" id="3.10.110.10:FF:000028">
    <property type="entry name" value="Probable ubiquitin-conjugating enzyme E2 23"/>
    <property type="match status" value="1"/>
</dbReference>
<evidence type="ECO:0000256" key="3">
    <source>
        <dbReference type="ARBA" id="ARBA00022741"/>
    </source>
</evidence>
<gene>
    <name evidence="8" type="ORF">Sjap_025688</name>
</gene>
<feature type="region of interest" description="Disordered" evidence="6">
    <location>
        <begin position="143"/>
        <end position="169"/>
    </location>
</feature>
<dbReference type="Proteomes" id="UP001417504">
    <property type="component" value="Unassembled WGS sequence"/>
</dbReference>
<dbReference type="SMART" id="SM00212">
    <property type="entry name" value="UBCc"/>
    <property type="match status" value="1"/>
</dbReference>
<feature type="compositionally biased region" description="Low complexity" evidence="6">
    <location>
        <begin position="68"/>
        <end position="82"/>
    </location>
</feature>
<dbReference type="AlphaFoldDB" id="A0AAP0E6K6"/>
<feature type="compositionally biased region" description="Acidic residues" evidence="6">
    <location>
        <begin position="85"/>
        <end position="98"/>
    </location>
</feature>
<keyword evidence="2" id="KW-0808">Transferase</keyword>
<dbReference type="GO" id="GO:0061631">
    <property type="term" value="F:ubiquitin conjugating enzyme activity"/>
    <property type="evidence" value="ECO:0007669"/>
    <property type="project" value="UniProtKB-EC"/>
</dbReference>
<dbReference type="InterPro" id="IPR016135">
    <property type="entry name" value="UBQ-conjugating_enzyme/RWD"/>
</dbReference>
<evidence type="ECO:0000259" key="7">
    <source>
        <dbReference type="PROSITE" id="PS50127"/>
    </source>
</evidence>
<protein>
    <recommendedName>
        <fullName evidence="1">E2 ubiquitin-conjugating enzyme</fullName>
        <ecNumber evidence="1">2.3.2.23</ecNumber>
    </recommendedName>
</protein>
<feature type="region of interest" description="Disordered" evidence="6">
    <location>
        <begin position="68"/>
        <end position="98"/>
    </location>
</feature>
<keyword evidence="5" id="KW-0067">ATP-binding</keyword>
<dbReference type="InterPro" id="IPR000608">
    <property type="entry name" value="UBC"/>
</dbReference>
<evidence type="ECO:0000256" key="6">
    <source>
        <dbReference type="SAM" id="MobiDB-lite"/>
    </source>
</evidence>
<dbReference type="Pfam" id="PF00179">
    <property type="entry name" value="UQ_con"/>
    <property type="match status" value="1"/>
</dbReference>
<evidence type="ECO:0000256" key="5">
    <source>
        <dbReference type="ARBA" id="ARBA00022840"/>
    </source>
</evidence>
<dbReference type="GO" id="GO:0005524">
    <property type="term" value="F:ATP binding"/>
    <property type="evidence" value="ECO:0007669"/>
    <property type="project" value="UniProtKB-KW"/>
</dbReference>